<dbReference type="EMBL" id="JBHSMA010000011">
    <property type="protein sequence ID" value="MFC5412200.1"/>
    <property type="molecule type" value="Genomic_DNA"/>
</dbReference>
<dbReference type="Proteomes" id="UP001596106">
    <property type="component" value="Unassembled WGS sequence"/>
</dbReference>
<comment type="caution">
    <text evidence="1">The sequence shown here is derived from an EMBL/GenBank/DDBJ whole genome shotgun (WGS) entry which is preliminary data.</text>
</comment>
<organism evidence="1 2">
    <name type="scientific">Larkinella bovis</name>
    <dbReference type="NCBI Taxonomy" id="683041"/>
    <lineage>
        <taxon>Bacteria</taxon>
        <taxon>Pseudomonadati</taxon>
        <taxon>Bacteroidota</taxon>
        <taxon>Cytophagia</taxon>
        <taxon>Cytophagales</taxon>
        <taxon>Spirosomataceae</taxon>
        <taxon>Larkinella</taxon>
    </lineage>
</organism>
<protein>
    <submittedName>
        <fullName evidence="1">Uncharacterized protein</fullName>
    </submittedName>
</protein>
<keyword evidence="2" id="KW-1185">Reference proteome</keyword>
<gene>
    <name evidence="1" type="ORF">ACFPMF_22940</name>
</gene>
<evidence type="ECO:0000313" key="1">
    <source>
        <dbReference type="EMBL" id="MFC5412200.1"/>
    </source>
</evidence>
<accession>A0ABW0IIJ6</accession>
<proteinExistence type="predicted"/>
<evidence type="ECO:0000313" key="2">
    <source>
        <dbReference type="Proteomes" id="UP001596106"/>
    </source>
</evidence>
<name>A0ABW0IIJ6_9BACT</name>
<reference evidence="2" key="1">
    <citation type="journal article" date="2019" name="Int. J. Syst. Evol. Microbiol.">
        <title>The Global Catalogue of Microorganisms (GCM) 10K type strain sequencing project: providing services to taxonomists for standard genome sequencing and annotation.</title>
        <authorList>
            <consortium name="The Broad Institute Genomics Platform"/>
            <consortium name="The Broad Institute Genome Sequencing Center for Infectious Disease"/>
            <person name="Wu L."/>
            <person name="Ma J."/>
        </authorList>
    </citation>
    <scope>NUCLEOTIDE SEQUENCE [LARGE SCALE GENOMIC DNA]</scope>
    <source>
        <strain evidence="2">CCUG 55250</strain>
    </source>
</reference>
<dbReference type="RefSeq" id="WP_379849475.1">
    <property type="nucleotide sequence ID" value="NZ_JBHSMA010000011.1"/>
</dbReference>
<sequence length="623" mass="69934">MPKIDKVSCEPFRAWNRLEPRTRKNEFEDTLKCEVHDPLWMLTRQWQFGEFQGEDTGSAIFAKIKMLSTRISRYRSATGEGETYSDVIPLETKVESEHPIQDYHASVKAAAWLMKLLKTRFAGSGMAFDHGRYLSHLKGLFPIVPPEEPLAQDSHQLTVNKLHKVVNEPLNSFLAGYGNQWFDGVNVYQHYKTALPVAGDPVLLDGSHLASVQAALADFISWFKKNYEPDHNANGKGAWLNNQMEYQFGVAFPEPDKPNTVLQAEEYYNGDLEWFSFDVAPAGEQTEGLSGASTPEETGLQSEKILTVIPTLAKFGGMPNPRWWQFEDGSIDLGNIDADTTDISKLIVSEYALVYGNNWLVVPYAIPVGSLTTIPAIVITDVFGQRSLIQPAVQGNSDDWNAWGLFNLSTRHAENASNVPADTRLFLPPCVVKTQESEPLEEIHFVRDEMANMVWAIETRVNSLAGGTLEGDVAANALKSAIELIEPPVGAIPVDETARFKYELENTVPENWIPFIPAHIPDQFRAIRLQRASMPRWFKNEYSAIRPVTRLLREGIDEGDNALEPMFVNEEEVPRAGASVMSSFQRTRWYNGKIINWLGKRKRLGRGEGSSGLQFDSLETVKK</sequence>